<dbReference type="Gene3D" id="3.40.50.170">
    <property type="entry name" value="Formyl transferase, N-terminal domain"/>
    <property type="match status" value="1"/>
</dbReference>
<evidence type="ECO:0000313" key="4">
    <source>
        <dbReference type="Proteomes" id="UP000199069"/>
    </source>
</evidence>
<gene>
    <name evidence="3" type="primary">FGENESH: predicted gene_4.78</name>
    <name evidence="3" type="ORF">BN2166_0023020</name>
</gene>
<dbReference type="GO" id="GO:0000939">
    <property type="term" value="C:inner kinetochore"/>
    <property type="evidence" value="ECO:0007669"/>
    <property type="project" value="TreeGrafter"/>
</dbReference>
<dbReference type="PANTHER" id="PTHR48208:SF2">
    <property type="entry name" value="CENTROMERE PROTEIN I"/>
    <property type="match status" value="1"/>
</dbReference>
<sequence length="1001" mass="108906">MSQTTPRKWRITVLISGSGKLPFLLLDSLTLTHRSHSLEIPCTGSNLQAILDATQLPASDPLSLAHCTVTSVFSSRTDAFGLTRARTFAPSPTPAESFPLLRWRKQPGNEGKGRAEWERELARKIRDTKPDLVVLAGWMLILGEGFLDELRRDWDEEAAGVSSPPPSPSALPSLDPNSPSPISHGLTTPGASPYPSSLPSASLRNRPIPIINLHPALPGQFPGAHAIKDAWDAFNTPSSSTFTSSTSSSSATLETLDPSTNEGEVGGRRITKTGIMIHRVIPLLDAGAPVIVKEVPLVEGESLEGLEERIHQVEHVGIVEAVKEVTRLLGVTGEQDEVGSKRARADERELDGRRALGSPHDTHAVSRNFDISPSCSFASLPLPLSTPLARMSPTLSTCLTPLLTQLTTSAPTKDAQSALVDEVRKLVDEDVEKGGAGAVGEEVVRKGWEGCLSGKMEEGWISHEAREGLDRLVGVVERGLEFGKLRESTAELLCLIVRRHHIAKRRKIEADTKTKLPLPITYSTDLLSPTAIPLSDIRTLPSFASRIEDLALPSQAASALRSVSGSTKRARVAGEEVGEEERVKSWCLLLRGGYENNRDHIERLSSWVIAQLQHELHDLEPTDAGAKRVADLFARVRELSEFAGELLEEFEPFLAEYLQRWDGMAHRKLVFDLLALIKPLRFEDLHHHYLRPLETFAKAESVDGAWIADFIACLTALVSNWAVRDDWDETVSRSTAFGVLEPDAPYLDALQGILAFANKQIELACQQRPHDLTIRSASLAFYELALTLPLDFGLPVVVLPSATFIHTCLLSNEVMSLSRICGILARLREALTGASTALEINSESNTALVTELNARLIEFVATLWQKRFLTPANPAQSSLGLEPEDLEDLRAYGDERGQATSASFGLSTHPALATLAKDCLAALAVERGKSASGLVGPISTSSLKQLAKEVDGLNISFNEFRPAFLEWAQEQGAEGLSDFLFSSLVSLVNRRASKSGSQTPA</sequence>
<dbReference type="STRING" id="5286.A0A0K3CGY1"/>
<keyword evidence="4" id="KW-1185">Reference proteome</keyword>
<evidence type="ECO:0000256" key="1">
    <source>
        <dbReference type="SAM" id="MobiDB-lite"/>
    </source>
</evidence>
<dbReference type="InterPro" id="IPR002376">
    <property type="entry name" value="Formyl_transf_N"/>
</dbReference>
<dbReference type="Pfam" id="PF00551">
    <property type="entry name" value="Formyl_trans_N"/>
    <property type="match status" value="2"/>
</dbReference>
<feature type="compositionally biased region" description="Low complexity" evidence="1">
    <location>
        <begin position="170"/>
        <end position="199"/>
    </location>
</feature>
<proteinExistence type="predicted"/>
<evidence type="ECO:0000259" key="2">
    <source>
        <dbReference type="Pfam" id="PF00551"/>
    </source>
</evidence>
<dbReference type="GO" id="GO:0034080">
    <property type="term" value="P:CENP-A containing chromatin assembly"/>
    <property type="evidence" value="ECO:0007669"/>
    <property type="project" value="TreeGrafter"/>
</dbReference>
<feature type="region of interest" description="Disordered" evidence="1">
    <location>
        <begin position="239"/>
        <end position="266"/>
    </location>
</feature>
<keyword evidence="3" id="KW-0808">Transferase</keyword>
<accession>A0A0K3CGY1</accession>
<feature type="domain" description="Formyl transferase N-terminal" evidence="2">
    <location>
        <begin position="271"/>
        <end position="322"/>
    </location>
</feature>
<protein>
    <submittedName>
        <fullName evidence="3">BY PROTMAP: gi|342319798|gb|EGU11744.1| putative Phosphoribosylglycinamide formyltransferase [Rhodotorula glutinis ATCC 204091]</fullName>
    </submittedName>
</protein>
<feature type="region of interest" description="Disordered" evidence="1">
    <location>
        <begin position="157"/>
        <end position="199"/>
    </location>
</feature>
<feature type="domain" description="Formyl transferase N-terminal" evidence="2">
    <location>
        <begin position="43"/>
        <end position="151"/>
    </location>
</feature>
<dbReference type="GO" id="GO:0016740">
    <property type="term" value="F:transferase activity"/>
    <property type="evidence" value="ECO:0007669"/>
    <property type="project" value="UniProtKB-KW"/>
</dbReference>
<dbReference type="SUPFAM" id="SSF53328">
    <property type="entry name" value="Formyltransferase"/>
    <property type="match status" value="2"/>
</dbReference>
<dbReference type="Proteomes" id="UP000199069">
    <property type="component" value="Unassembled WGS sequence"/>
</dbReference>
<dbReference type="InterPro" id="IPR036477">
    <property type="entry name" value="Formyl_transf_N_sf"/>
</dbReference>
<reference evidence="3 4" key="1">
    <citation type="submission" date="2015-07" db="EMBL/GenBank/DDBJ databases">
        <authorList>
            <person name="Cajimat M.N.B."/>
            <person name="Milazzo M.L."/>
            <person name="Fulhorst C.F."/>
        </authorList>
    </citation>
    <scope>NUCLEOTIDE SEQUENCE [LARGE SCALE GENOMIC DNA]</scope>
    <source>
        <strain evidence="3">Single colony</strain>
    </source>
</reference>
<dbReference type="EMBL" id="CWKI01000004">
    <property type="protein sequence ID" value="CTR06441.1"/>
    <property type="molecule type" value="Genomic_DNA"/>
</dbReference>
<name>A0A0K3CGY1_RHOTO</name>
<feature type="compositionally biased region" description="Low complexity" evidence="1">
    <location>
        <begin position="239"/>
        <end position="252"/>
    </location>
</feature>
<evidence type="ECO:0000313" key="3">
    <source>
        <dbReference type="EMBL" id="CTR06441.1"/>
    </source>
</evidence>
<organism evidence="3 4">
    <name type="scientific">Rhodotorula toruloides</name>
    <name type="common">Yeast</name>
    <name type="synonym">Rhodosporidium toruloides</name>
    <dbReference type="NCBI Taxonomy" id="5286"/>
    <lineage>
        <taxon>Eukaryota</taxon>
        <taxon>Fungi</taxon>
        <taxon>Dikarya</taxon>
        <taxon>Basidiomycota</taxon>
        <taxon>Pucciniomycotina</taxon>
        <taxon>Microbotryomycetes</taxon>
        <taxon>Sporidiobolales</taxon>
        <taxon>Sporidiobolaceae</taxon>
        <taxon>Rhodotorula</taxon>
    </lineage>
</organism>
<dbReference type="PANTHER" id="PTHR48208">
    <property type="entry name" value="CENTROMERE PROTEIN I"/>
    <property type="match status" value="1"/>
</dbReference>
<dbReference type="AlphaFoldDB" id="A0A0K3CGY1"/>
<dbReference type="GO" id="GO:0000070">
    <property type="term" value="P:mitotic sister chromatid segregation"/>
    <property type="evidence" value="ECO:0007669"/>
    <property type="project" value="TreeGrafter"/>
</dbReference>